<keyword evidence="2" id="KW-1185">Reference proteome</keyword>
<reference evidence="1" key="1">
    <citation type="submission" date="2023-04" db="EMBL/GenBank/DDBJ databases">
        <title>Chromosome-level genome of Chaenocephalus aceratus.</title>
        <authorList>
            <person name="Park H."/>
        </authorList>
    </citation>
    <scope>NUCLEOTIDE SEQUENCE</scope>
    <source>
        <strain evidence="1">DE</strain>
        <tissue evidence="1">Muscle</tissue>
    </source>
</reference>
<dbReference type="Proteomes" id="UP001228049">
    <property type="component" value="Unassembled WGS sequence"/>
</dbReference>
<dbReference type="EMBL" id="JASDAP010000020">
    <property type="protein sequence ID" value="KAK1886909.1"/>
    <property type="molecule type" value="Genomic_DNA"/>
</dbReference>
<name>A0AAD9F2P3_DISEL</name>
<evidence type="ECO:0000313" key="1">
    <source>
        <dbReference type="EMBL" id="KAK1886909.1"/>
    </source>
</evidence>
<dbReference type="AlphaFoldDB" id="A0AAD9F2P3"/>
<accession>A0AAD9F2P3</accession>
<organism evidence="1 2">
    <name type="scientific">Dissostichus eleginoides</name>
    <name type="common">Patagonian toothfish</name>
    <name type="synonym">Dissostichus amissus</name>
    <dbReference type="NCBI Taxonomy" id="100907"/>
    <lineage>
        <taxon>Eukaryota</taxon>
        <taxon>Metazoa</taxon>
        <taxon>Chordata</taxon>
        <taxon>Craniata</taxon>
        <taxon>Vertebrata</taxon>
        <taxon>Euteleostomi</taxon>
        <taxon>Actinopterygii</taxon>
        <taxon>Neopterygii</taxon>
        <taxon>Teleostei</taxon>
        <taxon>Neoteleostei</taxon>
        <taxon>Acanthomorphata</taxon>
        <taxon>Eupercaria</taxon>
        <taxon>Perciformes</taxon>
        <taxon>Notothenioidei</taxon>
        <taxon>Nototheniidae</taxon>
        <taxon>Dissostichus</taxon>
    </lineage>
</organism>
<proteinExistence type="predicted"/>
<evidence type="ECO:0000313" key="2">
    <source>
        <dbReference type="Proteomes" id="UP001228049"/>
    </source>
</evidence>
<gene>
    <name evidence="1" type="ORF">KUDE01_030623</name>
</gene>
<protein>
    <submittedName>
        <fullName evidence="1">Transcription-associated protein 1</fullName>
    </submittedName>
</protein>
<comment type="caution">
    <text evidence="1">The sequence shown here is derived from an EMBL/GenBank/DDBJ whole genome shotgun (WGS) entry which is preliminary data.</text>
</comment>
<sequence>MKPKKQRGFSVVILTSQVALPGALPTASRFHVAEGIILPFVCVPECRCVWFALECDAFSGTSFHICFLFWHRASRPSSQVALFSLRLLSKAALRLQPADDYEKSSQRRDITLRLLHSI</sequence>